<evidence type="ECO:0000313" key="2">
    <source>
        <dbReference type="Proteomes" id="UP000217790"/>
    </source>
</evidence>
<dbReference type="OMA" id="IYAPAFH"/>
<name>A0A2H3D1R4_ARMGA</name>
<dbReference type="STRING" id="47427.A0A2H3D1R4"/>
<dbReference type="FunCoup" id="A0A2H3D1R4">
    <property type="interactions" value="249"/>
</dbReference>
<protein>
    <submittedName>
        <fullName evidence="1">Uncharacterized protein</fullName>
    </submittedName>
</protein>
<evidence type="ECO:0000313" key="1">
    <source>
        <dbReference type="EMBL" id="PBK89231.1"/>
    </source>
</evidence>
<dbReference type="AlphaFoldDB" id="A0A2H3D1R4"/>
<reference evidence="2" key="1">
    <citation type="journal article" date="2017" name="Nat. Ecol. Evol.">
        <title>Genome expansion and lineage-specific genetic innovations in the forest pathogenic fungi Armillaria.</title>
        <authorList>
            <person name="Sipos G."/>
            <person name="Prasanna A.N."/>
            <person name="Walter M.C."/>
            <person name="O'Connor E."/>
            <person name="Balint B."/>
            <person name="Krizsan K."/>
            <person name="Kiss B."/>
            <person name="Hess J."/>
            <person name="Varga T."/>
            <person name="Slot J."/>
            <person name="Riley R."/>
            <person name="Boka B."/>
            <person name="Rigling D."/>
            <person name="Barry K."/>
            <person name="Lee J."/>
            <person name="Mihaltcheva S."/>
            <person name="LaButti K."/>
            <person name="Lipzen A."/>
            <person name="Waldron R."/>
            <person name="Moloney N.M."/>
            <person name="Sperisen C."/>
            <person name="Kredics L."/>
            <person name="Vagvoelgyi C."/>
            <person name="Patrignani A."/>
            <person name="Fitzpatrick D."/>
            <person name="Nagy I."/>
            <person name="Doyle S."/>
            <person name="Anderson J.B."/>
            <person name="Grigoriev I.V."/>
            <person name="Gueldener U."/>
            <person name="Muensterkoetter M."/>
            <person name="Nagy L.G."/>
        </authorList>
    </citation>
    <scope>NUCLEOTIDE SEQUENCE [LARGE SCALE GENOMIC DNA]</scope>
    <source>
        <strain evidence="2">Ar21-2</strain>
    </source>
</reference>
<dbReference type="Gene3D" id="3.40.50.300">
    <property type="entry name" value="P-loop containing nucleotide triphosphate hydrolases"/>
    <property type="match status" value="1"/>
</dbReference>
<dbReference type="OrthoDB" id="6362633at2759"/>
<gene>
    <name evidence="1" type="ORF">ARMGADRAFT_335558</name>
</gene>
<dbReference type="EMBL" id="KZ293669">
    <property type="protein sequence ID" value="PBK89231.1"/>
    <property type="molecule type" value="Genomic_DNA"/>
</dbReference>
<dbReference type="InParanoid" id="A0A2H3D1R4"/>
<dbReference type="Proteomes" id="UP000217790">
    <property type="component" value="Unassembled WGS sequence"/>
</dbReference>
<organism evidence="1 2">
    <name type="scientific">Armillaria gallica</name>
    <name type="common">Bulbous honey fungus</name>
    <name type="synonym">Armillaria bulbosa</name>
    <dbReference type="NCBI Taxonomy" id="47427"/>
    <lineage>
        <taxon>Eukaryota</taxon>
        <taxon>Fungi</taxon>
        <taxon>Dikarya</taxon>
        <taxon>Basidiomycota</taxon>
        <taxon>Agaricomycotina</taxon>
        <taxon>Agaricomycetes</taxon>
        <taxon>Agaricomycetidae</taxon>
        <taxon>Agaricales</taxon>
        <taxon>Marasmiineae</taxon>
        <taxon>Physalacriaceae</taxon>
        <taxon>Armillaria</taxon>
    </lineage>
</organism>
<proteinExistence type="predicted"/>
<keyword evidence="2" id="KW-1185">Reference proteome</keyword>
<accession>A0A2H3D1R4</accession>
<dbReference type="InterPro" id="IPR027417">
    <property type="entry name" value="P-loop_NTPase"/>
</dbReference>
<sequence>MDQTATTLALHLTDRLQPTPSNDQRLVGTCRIPESGESVFSDLLERYTNELLEKLRQQSRTLFVGLDGWHLTHAQLDEFPDPILAHSRRRIHWTFDAPAYLAFVNSLRAPLDASPVITTPSFDHAVTIQPHHRIVIIGGLYTCFSGQRRAVCLMNIERCYLRSDIEEAKQKLVKCHVLTRITQTLDDAHLRAEQNDIQRVIEYMLESTRIIEKH</sequence>